<dbReference type="SMART" id="SM00355">
    <property type="entry name" value="ZnF_C2H2"/>
    <property type="match status" value="2"/>
</dbReference>
<keyword evidence="3" id="KW-0677">Repeat</keyword>
<reference evidence="10" key="2">
    <citation type="submission" date="2025-09" db="UniProtKB">
        <authorList>
            <consortium name="Ensembl"/>
        </authorList>
    </citation>
    <scope>IDENTIFICATION</scope>
</reference>
<comment type="subcellular location">
    <subcellularLocation>
        <location evidence="1">Nucleus</location>
    </subcellularLocation>
</comment>
<evidence type="ECO:0000313" key="10">
    <source>
        <dbReference type="Ensembl" id="ENSSTUP00000061199.1"/>
    </source>
</evidence>
<keyword evidence="11" id="KW-1185">Reference proteome</keyword>
<feature type="domain" description="C2H2-type" evidence="9">
    <location>
        <begin position="65"/>
        <end position="92"/>
    </location>
</feature>
<reference evidence="10" key="1">
    <citation type="submission" date="2025-08" db="UniProtKB">
        <authorList>
            <consortium name="Ensembl"/>
        </authorList>
    </citation>
    <scope>IDENTIFICATION</scope>
</reference>
<dbReference type="PANTHER" id="PTHR16515:SF49">
    <property type="entry name" value="GASTRULA ZINC FINGER PROTEIN XLCGF49.1-LIKE-RELATED"/>
    <property type="match status" value="1"/>
</dbReference>
<dbReference type="PROSITE" id="PS50157">
    <property type="entry name" value="ZINC_FINGER_C2H2_2"/>
    <property type="match status" value="2"/>
</dbReference>
<dbReference type="GO" id="GO:1990837">
    <property type="term" value="F:sequence-specific double-stranded DNA binding"/>
    <property type="evidence" value="ECO:0007669"/>
    <property type="project" value="UniProtKB-ARBA"/>
</dbReference>
<sequence length="119" mass="13520">MAPSDSHGRILFDQVLNSNNRTRAQTQGGGTTSGNSKDKRFLCMFCNKGFSCTQKVEGPHRGEPFSCTQCHMRFAQAGDLKRHQRVHSGARPFACMHCRRWFSERGCLRTHHQKNHSTV</sequence>
<evidence type="ECO:0000256" key="8">
    <source>
        <dbReference type="SAM" id="MobiDB-lite"/>
    </source>
</evidence>
<dbReference type="AlphaFoldDB" id="A0A674AP49"/>
<evidence type="ECO:0000256" key="1">
    <source>
        <dbReference type="ARBA" id="ARBA00004123"/>
    </source>
</evidence>
<evidence type="ECO:0000256" key="5">
    <source>
        <dbReference type="ARBA" id="ARBA00022833"/>
    </source>
</evidence>
<dbReference type="GO" id="GO:0005634">
    <property type="term" value="C:nucleus"/>
    <property type="evidence" value="ECO:0007669"/>
    <property type="project" value="UniProtKB-SubCell"/>
</dbReference>
<dbReference type="PANTHER" id="PTHR16515">
    <property type="entry name" value="PR DOMAIN ZINC FINGER PROTEIN"/>
    <property type="match status" value="1"/>
</dbReference>
<protein>
    <recommendedName>
        <fullName evidence="9">C2H2-type domain-containing protein</fullName>
    </recommendedName>
</protein>
<feature type="domain" description="C2H2-type" evidence="9">
    <location>
        <begin position="93"/>
        <end position="119"/>
    </location>
</feature>
<dbReference type="Proteomes" id="UP000472277">
    <property type="component" value="Chromosome 11"/>
</dbReference>
<evidence type="ECO:0000259" key="9">
    <source>
        <dbReference type="PROSITE" id="PS50157"/>
    </source>
</evidence>
<evidence type="ECO:0000256" key="3">
    <source>
        <dbReference type="ARBA" id="ARBA00022737"/>
    </source>
</evidence>
<accession>A0A674AP49</accession>
<dbReference type="InterPro" id="IPR050331">
    <property type="entry name" value="Zinc_finger"/>
</dbReference>
<dbReference type="InterPro" id="IPR013087">
    <property type="entry name" value="Znf_C2H2_type"/>
</dbReference>
<proteinExistence type="predicted"/>
<keyword evidence="2" id="KW-0479">Metal-binding</keyword>
<evidence type="ECO:0000256" key="7">
    <source>
        <dbReference type="PROSITE-ProRule" id="PRU00042"/>
    </source>
</evidence>
<dbReference type="FunFam" id="3.30.160.60:FF:000446">
    <property type="entry name" value="Zinc finger protein"/>
    <property type="match status" value="1"/>
</dbReference>
<evidence type="ECO:0000256" key="6">
    <source>
        <dbReference type="ARBA" id="ARBA00023242"/>
    </source>
</evidence>
<dbReference type="GeneTree" id="ENSGT01150000288987"/>
<name>A0A674AP49_SALTR</name>
<dbReference type="Ensembl" id="ENSSTUT00000064567.1">
    <property type="protein sequence ID" value="ENSSTUP00000061199.1"/>
    <property type="gene ID" value="ENSSTUG00000026562.1"/>
</dbReference>
<dbReference type="PROSITE" id="PS00028">
    <property type="entry name" value="ZINC_FINGER_C2H2_1"/>
    <property type="match status" value="2"/>
</dbReference>
<evidence type="ECO:0000256" key="4">
    <source>
        <dbReference type="ARBA" id="ARBA00022771"/>
    </source>
</evidence>
<dbReference type="InParanoid" id="A0A674AP49"/>
<evidence type="ECO:0000256" key="2">
    <source>
        <dbReference type="ARBA" id="ARBA00022723"/>
    </source>
</evidence>
<dbReference type="Gene3D" id="3.30.160.60">
    <property type="entry name" value="Classic Zinc Finger"/>
    <property type="match status" value="2"/>
</dbReference>
<dbReference type="GO" id="GO:0008270">
    <property type="term" value="F:zinc ion binding"/>
    <property type="evidence" value="ECO:0007669"/>
    <property type="project" value="UniProtKB-KW"/>
</dbReference>
<dbReference type="FunFam" id="3.30.160.60:FF:000303">
    <property type="entry name" value="Zinc finger protein 41"/>
    <property type="match status" value="1"/>
</dbReference>
<organism evidence="10 11">
    <name type="scientific">Salmo trutta</name>
    <name type="common">Brown trout</name>
    <dbReference type="NCBI Taxonomy" id="8032"/>
    <lineage>
        <taxon>Eukaryota</taxon>
        <taxon>Metazoa</taxon>
        <taxon>Chordata</taxon>
        <taxon>Craniata</taxon>
        <taxon>Vertebrata</taxon>
        <taxon>Euteleostomi</taxon>
        <taxon>Actinopterygii</taxon>
        <taxon>Neopterygii</taxon>
        <taxon>Teleostei</taxon>
        <taxon>Protacanthopterygii</taxon>
        <taxon>Salmoniformes</taxon>
        <taxon>Salmonidae</taxon>
        <taxon>Salmoninae</taxon>
        <taxon>Salmo</taxon>
    </lineage>
</organism>
<feature type="region of interest" description="Disordered" evidence="8">
    <location>
        <begin position="16"/>
        <end position="38"/>
    </location>
</feature>
<dbReference type="GO" id="GO:0010468">
    <property type="term" value="P:regulation of gene expression"/>
    <property type="evidence" value="ECO:0007669"/>
    <property type="project" value="TreeGrafter"/>
</dbReference>
<evidence type="ECO:0000313" key="11">
    <source>
        <dbReference type="Proteomes" id="UP000472277"/>
    </source>
</evidence>
<keyword evidence="6" id="KW-0539">Nucleus</keyword>
<keyword evidence="4 7" id="KW-0863">Zinc-finger</keyword>
<dbReference type="InterPro" id="IPR036236">
    <property type="entry name" value="Znf_C2H2_sf"/>
</dbReference>
<dbReference type="SUPFAM" id="SSF57667">
    <property type="entry name" value="beta-beta-alpha zinc fingers"/>
    <property type="match status" value="1"/>
</dbReference>
<keyword evidence="5" id="KW-0862">Zinc</keyword>